<dbReference type="CDD" id="cd00211">
    <property type="entry name" value="PTS_IIA_fru"/>
    <property type="match status" value="1"/>
</dbReference>
<dbReference type="SUPFAM" id="SSF55804">
    <property type="entry name" value="Phoshotransferase/anion transport protein"/>
    <property type="match status" value="1"/>
</dbReference>
<dbReference type="NCBIfam" id="TIGR01419">
    <property type="entry name" value="nitro_reg_IIA"/>
    <property type="match status" value="1"/>
</dbReference>
<evidence type="ECO:0000313" key="2">
    <source>
        <dbReference type="EMBL" id="MFA0790702.1"/>
    </source>
</evidence>
<dbReference type="InterPro" id="IPR051541">
    <property type="entry name" value="PTS_SugarTrans_NitroReg"/>
</dbReference>
<feature type="domain" description="PTS EIIA type-2" evidence="1">
    <location>
        <begin position="6"/>
        <end position="150"/>
    </location>
</feature>
<dbReference type="InterPro" id="IPR006320">
    <property type="entry name" value="PTS_Nitro_regul"/>
</dbReference>
<dbReference type="Proteomes" id="UP001569414">
    <property type="component" value="Unassembled WGS sequence"/>
</dbReference>
<dbReference type="EMBL" id="JBGMEL010000007">
    <property type="protein sequence ID" value="MFA0790702.1"/>
    <property type="molecule type" value="Genomic_DNA"/>
</dbReference>
<keyword evidence="3" id="KW-1185">Reference proteome</keyword>
<dbReference type="InterPro" id="IPR016152">
    <property type="entry name" value="PTrfase/Anion_transptr"/>
</dbReference>
<dbReference type="PANTHER" id="PTHR47738">
    <property type="entry name" value="PTS SYSTEM FRUCTOSE-LIKE EIIA COMPONENT-RELATED"/>
    <property type="match status" value="1"/>
</dbReference>
<sequence length="154" mass="16593">MMTLEALLSPRLSLCHLAGSSKKKLLLNIAQAIAEQYPQHDSDTIFNQLIARERLGSTGIGEGVAIPHCRLPGCEEPIGVLCTIEPAVDFDAIDRQPVDLLFVLLVPEDSEQQHLDTLAEIAALFSSSQVRDKLRQADSSDALYALAIDSAAAA</sequence>
<accession>A0ABV4NMU2</accession>
<dbReference type="PROSITE" id="PS51094">
    <property type="entry name" value="PTS_EIIA_TYPE_2"/>
    <property type="match status" value="1"/>
</dbReference>
<dbReference type="InterPro" id="IPR002178">
    <property type="entry name" value="PTS_EIIA_type-2_dom"/>
</dbReference>
<organism evidence="2 3">
    <name type="scientific">Microbulbifer echini</name>
    <dbReference type="NCBI Taxonomy" id="1529067"/>
    <lineage>
        <taxon>Bacteria</taxon>
        <taxon>Pseudomonadati</taxon>
        <taxon>Pseudomonadota</taxon>
        <taxon>Gammaproteobacteria</taxon>
        <taxon>Cellvibrionales</taxon>
        <taxon>Microbulbiferaceae</taxon>
        <taxon>Microbulbifer</taxon>
    </lineage>
</organism>
<dbReference type="Pfam" id="PF00359">
    <property type="entry name" value="PTS_EIIA_2"/>
    <property type="match status" value="1"/>
</dbReference>
<evidence type="ECO:0000259" key="1">
    <source>
        <dbReference type="PROSITE" id="PS51094"/>
    </source>
</evidence>
<gene>
    <name evidence="2" type="primary">ptsN</name>
    <name evidence="2" type="ORF">ACCI51_09085</name>
</gene>
<evidence type="ECO:0000313" key="3">
    <source>
        <dbReference type="Proteomes" id="UP001569414"/>
    </source>
</evidence>
<comment type="caution">
    <text evidence="2">The sequence shown here is derived from an EMBL/GenBank/DDBJ whole genome shotgun (WGS) entry which is preliminary data.</text>
</comment>
<dbReference type="Gene3D" id="3.40.930.10">
    <property type="entry name" value="Mannitol-specific EII, Chain A"/>
    <property type="match status" value="1"/>
</dbReference>
<dbReference type="RefSeq" id="WP_299582755.1">
    <property type="nucleotide sequence ID" value="NZ_JBGMEL010000007.1"/>
</dbReference>
<proteinExistence type="predicted"/>
<reference evidence="2 3" key="1">
    <citation type="submission" date="2024-08" db="EMBL/GenBank/DDBJ databases">
        <authorList>
            <person name="Ishaq N."/>
        </authorList>
    </citation>
    <scope>NUCLEOTIDE SEQUENCE [LARGE SCALE GENOMIC DNA]</scope>
    <source>
        <strain evidence="2 3">JCM 30400</strain>
    </source>
</reference>
<protein>
    <submittedName>
        <fullName evidence="2">PTS IIA-like nitrogen regulatory protein PtsN</fullName>
    </submittedName>
</protein>
<name>A0ABV4NMU2_9GAMM</name>
<dbReference type="PANTHER" id="PTHR47738:SF1">
    <property type="entry name" value="NITROGEN REGULATORY PROTEIN"/>
    <property type="match status" value="1"/>
</dbReference>